<keyword evidence="6" id="KW-0472">Membrane</keyword>
<comment type="subcellular location">
    <subcellularLocation>
        <location evidence="1">Membrane</location>
        <topology evidence="1">Single-pass type I membrane protein</topology>
    </subcellularLocation>
</comment>
<sequence length="214" mass="24504">CRDKLTIRQRLAAQDYKISYKLQKTCHQDIKKYHCEYQHIKQKESKLSFILLCLENQVKKGHAINSECQGEIFDTRKSLMEDYMINPDIILSCRTEIDTNCNGLQREGKTLHCLMGLLQQANKLGQFCMRSVERLIKETDAGEDYRIDTALQRACQPVVDTACKKLQAGDAAWAVSRPLFCNDESEQNNSCELIDPNLLSGYSYSPADTSAYFQ</sequence>
<keyword evidence="3" id="KW-0732">Signal</keyword>
<organism evidence="9 10">
    <name type="scientific">Saccoglossus kowalevskii</name>
    <name type="common">Acorn worm</name>
    <dbReference type="NCBI Taxonomy" id="10224"/>
    <lineage>
        <taxon>Eukaryota</taxon>
        <taxon>Metazoa</taxon>
        <taxon>Hemichordata</taxon>
        <taxon>Enteropneusta</taxon>
        <taxon>Harrimaniidae</taxon>
        <taxon>Saccoglossus</taxon>
    </lineage>
</organism>
<evidence type="ECO:0000313" key="9">
    <source>
        <dbReference type="Proteomes" id="UP000694865"/>
    </source>
</evidence>
<evidence type="ECO:0000256" key="4">
    <source>
        <dbReference type="ARBA" id="ARBA00022737"/>
    </source>
</evidence>
<gene>
    <name evidence="10" type="primary">LOC102801685</name>
</gene>
<dbReference type="Pfam" id="PF00839">
    <property type="entry name" value="Cys_rich_FGFR"/>
    <property type="match status" value="3"/>
</dbReference>
<protein>
    <submittedName>
        <fullName evidence="10">Golgi apparatus protein 1-like</fullName>
    </submittedName>
</protein>
<dbReference type="PANTHER" id="PTHR11884:SF1">
    <property type="entry name" value="GOLGI APPARATUS PROTEIN 1"/>
    <property type="match status" value="1"/>
</dbReference>
<dbReference type="InterPro" id="IPR001893">
    <property type="entry name" value="Cys-rich_GLG1_repeat"/>
</dbReference>
<evidence type="ECO:0000256" key="5">
    <source>
        <dbReference type="ARBA" id="ARBA00022989"/>
    </source>
</evidence>
<evidence type="ECO:0000256" key="7">
    <source>
        <dbReference type="ARBA" id="ARBA00023180"/>
    </source>
</evidence>
<evidence type="ECO:0000256" key="1">
    <source>
        <dbReference type="ARBA" id="ARBA00004479"/>
    </source>
</evidence>
<evidence type="ECO:0000256" key="8">
    <source>
        <dbReference type="PROSITE-ProRule" id="PRU00622"/>
    </source>
</evidence>
<evidence type="ECO:0000256" key="6">
    <source>
        <dbReference type="ARBA" id="ARBA00023136"/>
    </source>
</evidence>
<keyword evidence="4" id="KW-0677">Repeat</keyword>
<keyword evidence="2" id="KW-0812">Transmembrane</keyword>
<feature type="non-terminal residue" evidence="10">
    <location>
        <position position="214"/>
    </location>
</feature>
<proteinExistence type="predicted"/>
<keyword evidence="7" id="KW-0325">Glycoprotein</keyword>
<dbReference type="PANTHER" id="PTHR11884">
    <property type="entry name" value="SELECTIN LIGAND RELATED"/>
    <property type="match status" value="1"/>
</dbReference>
<dbReference type="PROSITE" id="PS51289">
    <property type="entry name" value="GLG1_C_RICH"/>
    <property type="match status" value="1"/>
</dbReference>
<evidence type="ECO:0000256" key="2">
    <source>
        <dbReference type="ARBA" id="ARBA00022692"/>
    </source>
</evidence>
<accession>A0ABM0MQZ0</accession>
<evidence type="ECO:0000313" key="10">
    <source>
        <dbReference type="RefSeq" id="XP_006822431.1"/>
    </source>
</evidence>
<dbReference type="GeneID" id="102801685"/>
<keyword evidence="9" id="KW-1185">Reference proteome</keyword>
<dbReference type="RefSeq" id="XP_006822431.1">
    <property type="nucleotide sequence ID" value="XM_006822368.1"/>
</dbReference>
<dbReference type="Proteomes" id="UP000694865">
    <property type="component" value="Unplaced"/>
</dbReference>
<feature type="repeat" description="Cys-rich GLG1" evidence="8">
    <location>
        <begin position="63"/>
        <end position="122"/>
    </location>
</feature>
<name>A0ABM0MQZ0_SACKO</name>
<dbReference type="InterPro" id="IPR039728">
    <property type="entry name" value="GLG1"/>
</dbReference>
<keyword evidence="5" id="KW-1133">Transmembrane helix</keyword>
<reference evidence="10" key="1">
    <citation type="submission" date="2025-08" db="UniProtKB">
        <authorList>
            <consortium name="RefSeq"/>
        </authorList>
    </citation>
    <scope>IDENTIFICATION</scope>
    <source>
        <tissue evidence="10">Testes</tissue>
    </source>
</reference>
<feature type="non-terminal residue" evidence="10">
    <location>
        <position position="1"/>
    </location>
</feature>
<dbReference type="InterPro" id="IPR017873">
    <property type="entry name" value="Cys-rich_GLG1_repeat_euk"/>
</dbReference>
<evidence type="ECO:0000256" key="3">
    <source>
        <dbReference type="ARBA" id="ARBA00022729"/>
    </source>
</evidence>